<keyword evidence="4" id="KW-0812">Transmembrane</keyword>
<keyword evidence="4" id="KW-0472">Membrane</keyword>
<dbReference type="EMBL" id="JAVREH010000013">
    <property type="protein sequence ID" value="MDT0262067.1"/>
    <property type="molecule type" value="Genomic_DNA"/>
</dbReference>
<proteinExistence type="inferred from homology"/>
<dbReference type="PANTHER" id="PTHR43630:SF1">
    <property type="entry name" value="POLY-BETA-1,6-N-ACETYL-D-GLUCOSAMINE SYNTHASE"/>
    <property type="match status" value="1"/>
</dbReference>
<sequence length="409" mass="45927">MAATTLWWMLHAWRTPETLSSTGFSGPIDAPRLSFSLLVPARHEQAVLARTLIRLAESQHPDVEVIAIIGHDDPETEIQARVAENAFPHRIRVVIDHSWPKNKPKALMTALPECRGEIIGVFDAEDDVDVRLLRFVDSAFRRTGADIVQSGVQLIDFRARWFSVRNCLEYFFWFRSRLHLQAEHGFIPLGGNTVFVRADRLRAAGGWNTECLAEDCELGVRMSSLGARTVVAYDPHVVTREETPPSVRALLKQRTRWNQGFLQVYRAGLWRALPRRRRILARFTLAQPFLQAFAGLAVPASIAMVLWARVPVAVALLSFLPAIPVLATVAFEIAGLRDFCRSYYVRPRLSDYLRLVLGTVPYQLILSAAAVRAVIRELVGQRGWEKTEHVGTFLGEDVDGNSESGLVTT</sequence>
<protein>
    <submittedName>
        <fullName evidence="5">Glycosyltransferase</fullName>
        <ecNumber evidence="5">2.4.-.-</ecNumber>
    </submittedName>
</protein>
<feature type="transmembrane region" description="Helical" evidence="4">
    <location>
        <begin position="313"/>
        <end position="334"/>
    </location>
</feature>
<dbReference type="Proteomes" id="UP001183176">
    <property type="component" value="Unassembled WGS sequence"/>
</dbReference>
<keyword evidence="6" id="KW-1185">Reference proteome</keyword>
<name>A0ABU2JAQ5_9ACTN</name>
<dbReference type="InterPro" id="IPR029044">
    <property type="entry name" value="Nucleotide-diphossugar_trans"/>
</dbReference>
<feature type="transmembrane region" description="Helical" evidence="4">
    <location>
        <begin position="285"/>
        <end position="307"/>
    </location>
</feature>
<dbReference type="GO" id="GO:0016757">
    <property type="term" value="F:glycosyltransferase activity"/>
    <property type="evidence" value="ECO:0007669"/>
    <property type="project" value="UniProtKB-KW"/>
</dbReference>
<dbReference type="Gene3D" id="3.90.550.10">
    <property type="entry name" value="Spore Coat Polysaccharide Biosynthesis Protein SpsA, Chain A"/>
    <property type="match status" value="1"/>
</dbReference>
<comment type="caution">
    <text evidence="5">The sequence shown here is derived from an EMBL/GenBank/DDBJ whole genome shotgun (WGS) entry which is preliminary data.</text>
</comment>
<dbReference type="EC" id="2.4.-.-" evidence="5"/>
<dbReference type="SUPFAM" id="SSF53448">
    <property type="entry name" value="Nucleotide-diphospho-sugar transferases"/>
    <property type="match status" value="1"/>
</dbReference>
<evidence type="ECO:0000256" key="3">
    <source>
        <dbReference type="ARBA" id="ARBA00022679"/>
    </source>
</evidence>
<evidence type="ECO:0000313" key="5">
    <source>
        <dbReference type="EMBL" id="MDT0262067.1"/>
    </source>
</evidence>
<evidence type="ECO:0000256" key="2">
    <source>
        <dbReference type="ARBA" id="ARBA00022676"/>
    </source>
</evidence>
<reference evidence="6" key="1">
    <citation type="submission" date="2023-07" db="EMBL/GenBank/DDBJ databases">
        <title>30 novel species of actinomycetes from the DSMZ collection.</title>
        <authorList>
            <person name="Nouioui I."/>
        </authorList>
    </citation>
    <scope>NUCLEOTIDE SEQUENCE [LARGE SCALE GENOMIC DNA]</scope>
    <source>
        <strain evidence="6">DSM 44399</strain>
    </source>
</reference>
<comment type="similarity">
    <text evidence="1">Belongs to the glycosyltransferase 2 family.</text>
</comment>
<evidence type="ECO:0000256" key="4">
    <source>
        <dbReference type="SAM" id="Phobius"/>
    </source>
</evidence>
<keyword evidence="3 5" id="KW-0808">Transferase</keyword>
<feature type="transmembrane region" description="Helical" evidence="4">
    <location>
        <begin position="355"/>
        <end position="375"/>
    </location>
</feature>
<accession>A0ABU2JAQ5</accession>
<gene>
    <name evidence="5" type="ORF">RM423_11730</name>
</gene>
<evidence type="ECO:0000256" key="1">
    <source>
        <dbReference type="ARBA" id="ARBA00006739"/>
    </source>
</evidence>
<dbReference type="PANTHER" id="PTHR43630">
    <property type="entry name" value="POLY-BETA-1,6-N-ACETYL-D-GLUCOSAMINE SYNTHASE"/>
    <property type="match status" value="1"/>
</dbReference>
<dbReference type="RefSeq" id="WP_311423219.1">
    <property type="nucleotide sequence ID" value="NZ_JAVREH010000013.1"/>
</dbReference>
<keyword evidence="4" id="KW-1133">Transmembrane helix</keyword>
<organism evidence="5 6">
    <name type="scientific">Jatrophihabitans lederbergiae</name>
    <dbReference type="NCBI Taxonomy" id="3075547"/>
    <lineage>
        <taxon>Bacteria</taxon>
        <taxon>Bacillati</taxon>
        <taxon>Actinomycetota</taxon>
        <taxon>Actinomycetes</taxon>
        <taxon>Jatrophihabitantales</taxon>
        <taxon>Jatrophihabitantaceae</taxon>
        <taxon>Jatrophihabitans</taxon>
    </lineage>
</organism>
<evidence type="ECO:0000313" key="6">
    <source>
        <dbReference type="Proteomes" id="UP001183176"/>
    </source>
</evidence>
<dbReference type="Pfam" id="PF13641">
    <property type="entry name" value="Glyco_tranf_2_3"/>
    <property type="match status" value="1"/>
</dbReference>
<keyword evidence="2 5" id="KW-0328">Glycosyltransferase</keyword>